<protein>
    <submittedName>
        <fullName evidence="1">Uncharacterized protein</fullName>
    </submittedName>
</protein>
<dbReference type="EMBL" id="JAJFAZ020000007">
    <property type="protein sequence ID" value="KAI5318055.1"/>
    <property type="molecule type" value="Genomic_DNA"/>
</dbReference>
<organism evidence="1 2">
    <name type="scientific">Prunus dulcis</name>
    <name type="common">Almond</name>
    <name type="synonym">Amygdalus dulcis</name>
    <dbReference type="NCBI Taxonomy" id="3755"/>
    <lineage>
        <taxon>Eukaryota</taxon>
        <taxon>Viridiplantae</taxon>
        <taxon>Streptophyta</taxon>
        <taxon>Embryophyta</taxon>
        <taxon>Tracheophyta</taxon>
        <taxon>Spermatophyta</taxon>
        <taxon>Magnoliopsida</taxon>
        <taxon>eudicotyledons</taxon>
        <taxon>Gunneridae</taxon>
        <taxon>Pentapetalae</taxon>
        <taxon>rosids</taxon>
        <taxon>fabids</taxon>
        <taxon>Rosales</taxon>
        <taxon>Rosaceae</taxon>
        <taxon>Amygdaloideae</taxon>
        <taxon>Amygdaleae</taxon>
        <taxon>Prunus</taxon>
    </lineage>
</organism>
<sequence length="231" mass="26822">MVSSIEVGGTWTTMEDVMLWKWRNALAKRGTTIEVAKILAMRLCKHKCGSVPLGKAENLSTINNVGEVVKNYKRFRIIPTGPTIVLNETSLHDSTASDSPLDSLMSQDSPIQKELRPISRKAVKAKRWSNSSNDTAKFLEQIARNGNMRIELDMKKDEDEKAMNEEYAREREYIRKQDIEKKYRETMTMDTSHMSPETKQFWKLEQMDVMRKRFFRDDGPSNSDWLNDQNH</sequence>
<reference evidence="1 2" key="1">
    <citation type="journal article" date="2022" name="G3 (Bethesda)">
        <title>Whole-genome sequence and methylome profiling of the almond [Prunus dulcis (Mill.) D.A. Webb] cultivar 'Nonpareil'.</title>
        <authorList>
            <person name="D'Amico-Willman K.M."/>
            <person name="Ouma W.Z."/>
            <person name="Meulia T."/>
            <person name="Sideli G.M."/>
            <person name="Gradziel T.M."/>
            <person name="Fresnedo-Ramirez J."/>
        </authorList>
    </citation>
    <scope>NUCLEOTIDE SEQUENCE [LARGE SCALE GENOMIC DNA]</scope>
    <source>
        <strain evidence="1">Clone GOH B32 T37-40</strain>
    </source>
</reference>
<accession>A0AAD4YQX6</accession>
<proteinExistence type="predicted"/>
<keyword evidence="2" id="KW-1185">Reference proteome</keyword>
<evidence type="ECO:0000313" key="2">
    <source>
        <dbReference type="Proteomes" id="UP001054821"/>
    </source>
</evidence>
<evidence type="ECO:0000313" key="1">
    <source>
        <dbReference type="EMBL" id="KAI5318055.1"/>
    </source>
</evidence>
<comment type="caution">
    <text evidence="1">The sequence shown here is derived from an EMBL/GenBank/DDBJ whole genome shotgun (WGS) entry which is preliminary data.</text>
</comment>
<gene>
    <name evidence="1" type="ORF">L3X38_037763</name>
</gene>
<dbReference type="AlphaFoldDB" id="A0AAD4YQX6"/>
<name>A0AAD4YQX6_PRUDU</name>
<dbReference type="Proteomes" id="UP001054821">
    <property type="component" value="Chromosome 7"/>
</dbReference>